<keyword evidence="16" id="KW-1185">Reference proteome</keyword>
<dbReference type="GO" id="GO:0005737">
    <property type="term" value="C:cytoplasm"/>
    <property type="evidence" value="ECO:0007669"/>
    <property type="project" value="UniProtKB-SubCell"/>
</dbReference>
<comment type="function">
    <text evidence="10 11">Involved in cell wall formation. Catalyzes the final step in the synthesis of UDP-N-acetylmuramoyl-pentapeptide, the precursor of murein.</text>
</comment>
<comment type="similarity">
    <text evidence="10">Belongs to the MurCDEF family. MurF subfamily.</text>
</comment>
<keyword evidence="6 10" id="KW-0133">Cell shape</keyword>
<evidence type="ECO:0000256" key="5">
    <source>
        <dbReference type="ARBA" id="ARBA00022840"/>
    </source>
</evidence>
<dbReference type="PANTHER" id="PTHR43024:SF1">
    <property type="entry name" value="UDP-N-ACETYLMURAMOYL-TRIPEPTIDE--D-ALANYL-D-ALANINE LIGASE"/>
    <property type="match status" value="1"/>
</dbReference>
<evidence type="ECO:0000313" key="15">
    <source>
        <dbReference type="EMBL" id="TXB65233.1"/>
    </source>
</evidence>
<comment type="caution">
    <text evidence="15">The sequence shown here is derived from an EMBL/GenBank/DDBJ whole genome shotgun (WGS) entry which is preliminary data.</text>
</comment>
<dbReference type="Gene3D" id="3.90.190.20">
    <property type="entry name" value="Mur ligase, C-terminal domain"/>
    <property type="match status" value="1"/>
</dbReference>
<evidence type="ECO:0000256" key="3">
    <source>
        <dbReference type="ARBA" id="ARBA00022618"/>
    </source>
</evidence>
<evidence type="ECO:0000256" key="2">
    <source>
        <dbReference type="ARBA" id="ARBA00022598"/>
    </source>
</evidence>
<dbReference type="InterPro" id="IPR035911">
    <property type="entry name" value="MurE/MurF_N"/>
</dbReference>
<comment type="subcellular location">
    <subcellularLocation>
        <location evidence="10 11">Cytoplasm</location>
    </subcellularLocation>
</comment>
<keyword evidence="3 10" id="KW-0132">Cell division</keyword>
<gene>
    <name evidence="10" type="primary">murF</name>
    <name evidence="15" type="ORF">FRY74_07375</name>
</gene>
<feature type="domain" description="Mur ligase C-terminal" evidence="13">
    <location>
        <begin position="297"/>
        <end position="412"/>
    </location>
</feature>
<protein>
    <recommendedName>
        <fullName evidence="10 11">UDP-N-acetylmuramoyl-tripeptide--D-alanyl-D-alanine ligase</fullName>
        <ecNumber evidence="10 11">6.3.2.10</ecNumber>
    </recommendedName>
    <alternativeName>
        <fullName evidence="10">D-alanyl-D-alanine-adding enzyme</fullName>
    </alternativeName>
</protein>
<dbReference type="AlphaFoldDB" id="A0A5C6RSJ3"/>
<keyword evidence="2 10" id="KW-0436">Ligase</keyword>
<proteinExistence type="inferred from homology"/>
<dbReference type="InterPro" id="IPR051046">
    <property type="entry name" value="MurCDEF_CellWall_CoF430Synth"/>
</dbReference>
<evidence type="ECO:0000256" key="8">
    <source>
        <dbReference type="ARBA" id="ARBA00023306"/>
    </source>
</evidence>
<comment type="catalytic activity">
    <reaction evidence="10 11">
        <text>D-alanyl-D-alanine + UDP-N-acetyl-alpha-D-muramoyl-L-alanyl-gamma-D-glutamyl-meso-2,6-diaminopimelate + ATP = UDP-N-acetyl-alpha-D-muramoyl-L-alanyl-gamma-D-glutamyl-meso-2,6-diaminopimeloyl-D-alanyl-D-alanine + ADP + phosphate + H(+)</text>
        <dbReference type="Rhea" id="RHEA:28374"/>
        <dbReference type="ChEBI" id="CHEBI:15378"/>
        <dbReference type="ChEBI" id="CHEBI:30616"/>
        <dbReference type="ChEBI" id="CHEBI:43474"/>
        <dbReference type="ChEBI" id="CHEBI:57822"/>
        <dbReference type="ChEBI" id="CHEBI:61386"/>
        <dbReference type="ChEBI" id="CHEBI:83905"/>
        <dbReference type="ChEBI" id="CHEBI:456216"/>
        <dbReference type="EC" id="6.3.2.10"/>
    </reaction>
</comment>
<dbReference type="InterPro" id="IPR013221">
    <property type="entry name" value="Mur_ligase_cen"/>
</dbReference>
<evidence type="ECO:0000313" key="16">
    <source>
        <dbReference type="Proteomes" id="UP000321721"/>
    </source>
</evidence>
<evidence type="ECO:0000256" key="11">
    <source>
        <dbReference type="RuleBase" id="RU004136"/>
    </source>
</evidence>
<dbReference type="EMBL" id="VOOS01000003">
    <property type="protein sequence ID" value="TXB65233.1"/>
    <property type="molecule type" value="Genomic_DNA"/>
</dbReference>
<accession>A0A5C6RSJ3</accession>
<organism evidence="15 16">
    <name type="scientific">Vicingus serpentipes</name>
    <dbReference type="NCBI Taxonomy" id="1926625"/>
    <lineage>
        <taxon>Bacteria</taxon>
        <taxon>Pseudomonadati</taxon>
        <taxon>Bacteroidota</taxon>
        <taxon>Flavobacteriia</taxon>
        <taxon>Flavobacteriales</taxon>
        <taxon>Vicingaceae</taxon>
        <taxon>Vicingus</taxon>
    </lineage>
</organism>
<feature type="domain" description="Mur ligase N-terminal catalytic" evidence="12">
    <location>
        <begin position="14"/>
        <end position="60"/>
    </location>
</feature>
<dbReference type="Pfam" id="PF01225">
    <property type="entry name" value="Mur_ligase"/>
    <property type="match status" value="1"/>
</dbReference>
<evidence type="ECO:0000259" key="13">
    <source>
        <dbReference type="Pfam" id="PF02875"/>
    </source>
</evidence>
<keyword evidence="4 10" id="KW-0547">Nucleotide-binding</keyword>
<dbReference type="SUPFAM" id="SSF63418">
    <property type="entry name" value="MurE/MurF N-terminal domain"/>
    <property type="match status" value="1"/>
</dbReference>
<reference evidence="15 16" key="1">
    <citation type="submission" date="2019-08" db="EMBL/GenBank/DDBJ databases">
        <title>Genome of Vicingus serpentipes NCIMB 15042.</title>
        <authorList>
            <person name="Bowman J.P."/>
        </authorList>
    </citation>
    <scope>NUCLEOTIDE SEQUENCE [LARGE SCALE GENOMIC DNA]</scope>
    <source>
        <strain evidence="15 16">NCIMB 15042</strain>
    </source>
</reference>
<dbReference type="InterPro" id="IPR005863">
    <property type="entry name" value="UDP-N-AcMur_synth"/>
</dbReference>
<dbReference type="SUPFAM" id="SSF53623">
    <property type="entry name" value="MurD-like peptide ligases, catalytic domain"/>
    <property type="match status" value="1"/>
</dbReference>
<dbReference type="Pfam" id="PF02875">
    <property type="entry name" value="Mur_ligase_C"/>
    <property type="match status" value="1"/>
</dbReference>
<dbReference type="InterPro" id="IPR036615">
    <property type="entry name" value="Mur_ligase_C_dom_sf"/>
</dbReference>
<feature type="domain" description="Mur ligase central" evidence="14">
    <location>
        <begin position="95"/>
        <end position="273"/>
    </location>
</feature>
<dbReference type="PANTHER" id="PTHR43024">
    <property type="entry name" value="UDP-N-ACETYLMURAMOYL-TRIPEPTIDE--D-ALANYL-D-ALANINE LIGASE"/>
    <property type="match status" value="1"/>
</dbReference>
<dbReference type="InterPro" id="IPR036565">
    <property type="entry name" value="Mur-like_cat_sf"/>
</dbReference>
<keyword evidence="5 10" id="KW-0067">ATP-binding</keyword>
<sequence length="428" mass="48398">MEIKELYKLFSNSSGICTDTRKIEKDCIFFALKGDNFNGNKFAQNAILNGASISIIDEKEFFINEKTILVDDVLSTLQKLANYHRKQLNIPFIGITGTNGKTTSKELINSVLSQHYNTAYTQGNLNNHIGVPLTILSIKKDCEIAIIEMGANHIGEINDLCKIAEPNYGIITNIGTAHIEGFGSKEGVIKTKNEMYNYISKNGRLIFCNNDDPLLQKISLSLNKYTYGKKEADCTSELLTETPNIKLKWNNQDVNSNLYGNYNFYNILLAICVGQYFKVPSKKIIKGIETYVSSNNRSQLIKLKDLEIYLDAYNANPSSMDVAINSFATTKKSNKLMILGDMLELGKVSVDEHQNIINKAYELSIDTIFVGEHFSNVKDKYNFSYFKNSEDLIQHFDKKVINYSSILIKGSRGIRLEKVAEYLQKKLH</sequence>
<dbReference type="EC" id="6.3.2.10" evidence="10 11"/>
<dbReference type="GO" id="GO:0008360">
    <property type="term" value="P:regulation of cell shape"/>
    <property type="evidence" value="ECO:0007669"/>
    <property type="project" value="UniProtKB-KW"/>
</dbReference>
<evidence type="ECO:0000256" key="10">
    <source>
        <dbReference type="HAMAP-Rule" id="MF_02019"/>
    </source>
</evidence>
<dbReference type="UniPathway" id="UPA00219"/>
<keyword evidence="9 10" id="KW-0961">Cell wall biogenesis/degradation</keyword>
<dbReference type="GO" id="GO:0051301">
    <property type="term" value="P:cell division"/>
    <property type="evidence" value="ECO:0007669"/>
    <property type="project" value="UniProtKB-KW"/>
</dbReference>
<keyword evidence="8 10" id="KW-0131">Cell cycle</keyword>
<evidence type="ECO:0000256" key="1">
    <source>
        <dbReference type="ARBA" id="ARBA00022490"/>
    </source>
</evidence>
<dbReference type="Pfam" id="PF08245">
    <property type="entry name" value="Mur_ligase_M"/>
    <property type="match status" value="1"/>
</dbReference>
<evidence type="ECO:0000256" key="7">
    <source>
        <dbReference type="ARBA" id="ARBA00022984"/>
    </source>
</evidence>
<keyword evidence="1 10" id="KW-0963">Cytoplasm</keyword>
<evidence type="ECO:0000259" key="12">
    <source>
        <dbReference type="Pfam" id="PF01225"/>
    </source>
</evidence>
<evidence type="ECO:0000256" key="4">
    <source>
        <dbReference type="ARBA" id="ARBA00022741"/>
    </source>
</evidence>
<dbReference type="NCBIfam" id="TIGR01143">
    <property type="entry name" value="murF"/>
    <property type="match status" value="1"/>
</dbReference>
<dbReference type="HAMAP" id="MF_02019">
    <property type="entry name" value="MurF"/>
    <property type="match status" value="1"/>
</dbReference>
<comment type="pathway">
    <text evidence="10 11">Cell wall biogenesis; peptidoglycan biosynthesis.</text>
</comment>
<dbReference type="GO" id="GO:0009252">
    <property type="term" value="P:peptidoglycan biosynthetic process"/>
    <property type="evidence" value="ECO:0007669"/>
    <property type="project" value="UniProtKB-UniRule"/>
</dbReference>
<dbReference type="InterPro" id="IPR000713">
    <property type="entry name" value="Mur_ligase_N"/>
</dbReference>
<dbReference type="OrthoDB" id="9801978at2"/>
<dbReference type="Gene3D" id="3.40.1390.10">
    <property type="entry name" value="MurE/MurF, N-terminal domain"/>
    <property type="match status" value="1"/>
</dbReference>
<dbReference type="Proteomes" id="UP000321721">
    <property type="component" value="Unassembled WGS sequence"/>
</dbReference>
<evidence type="ECO:0000259" key="14">
    <source>
        <dbReference type="Pfam" id="PF08245"/>
    </source>
</evidence>
<name>A0A5C6RSJ3_9FLAO</name>
<evidence type="ECO:0000256" key="6">
    <source>
        <dbReference type="ARBA" id="ARBA00022960"/>
    </source>
</evidence>
<evidence type="ECO:0000256" key="9">
    <source>
        <dbReference type="ARBA" id="ARBA00023316"/>
    </source>
</evidence>
<dbReference type="GO" id="GO:0005524">
    <property type="term" value="F:ATP binding"/>
    <property type="evidence" value="ECO:0007669"/>
    <property type="project" value="UniProtKB-UniRule"/>
</dbReference>
<dbReference type="SUPFAM" id="SSF53244">
    <property type="entry name" value="MurD-like peptide ligases, peptide-binding domain"/>
    <property type="match status" value="1"/>
</dbReference>
<dbReference type="GO" id="GO:0047480">
    <property type="term" value="F:UDP-N-acetylmuramoyl-tripeptide-D-alanyl-D-alanine ligase activity"/>
    <property type="evidence" value="ECO:0007669"/>
    <property type="project" value="UniProtKB-UniRule"/>
</dbReference>
<dbReference type="GO" id="GO:0071555">
    <property type="term" value="P:cell wall organization"/>
    <property type="evidence" value="ECO:0007669"/>
    <property type="project" value="UniProtKB-KW"/>
</dbReference>
<dbReference type="InterPro" id="IPR004101">
    <property type="entry name" value="Mur_ligase_C"/>
</dbReference>
<dbReference type="Gene3D" id="3.40.1190.10">
    <property type="entry name" value="Mur-like, catalytic domain"/>
    <property type="match status" value="1"/>
</dbReference>
<feature type="binding site" evidence="10">
    <location>
        <begin position="97"/>
        <end position="103"/>
    </location>
    <ligand>
        <name>ATP</name>
        <dbReference type="ChEBI" id="CHEBI:30616"/>
    </ligand>
</feature>
<keyword evidence="7 10" id="KW-0573">Peptidoglycan synthesis</keyword>
<dbReference type="GO" id="GO:0008766">
    <property type="term" value="F:UDP-N-acetylmuramoylalanyl-D-glutamyl-2,6-diaminopimelate-D-alanyl-D-alanine ligase activity"/>
    <property type="evidence" value="ECO:0007669"/>
    <property type="project" value="RHEA"/>
</dbReference>
<dbReference type="RefSeq" id="WP_147100085.1">
    <property type="nucleotide sequence ID" value="NZ_VOOS01000003.1"/>
</dbReference>